<feature type="region of interest" description="Disordered" evidence="1">
    <location>
        <begin position="313"/>
        <end position="332"/>
    </location>
</feature>
<proteinExistence type="predicted"/>
<protein>
    <recommendedName>
        <fullName evidence="5">Leucine-rich repeat-containing N-terminal plant-type domain-containing protein</fullName>
    </recommendedName>
</protein>
<evidence type="ECO:0000256" key="1">
    <source>
        <dbReference type="SAM" id="MobiDB-lite"/>
    </source>
</evidence>
<feature type="compositionally biased region" description="Pro residues" evidence="1">
    <location>
        <begin position="35"/>
        <end position="49"/>
    </location>
</feature>
<dbReference type="AlphaFoldDB" id="A0A0D3JWI3"/>
<feature type="chain" id="PRO_5044247030" description="Leucine-rich repeat-containing N-terminal plant-type domain-containing protein" evidence="2">
    <location>
        <begin position="22"/>
        <end position="332"/>
    </location>
</feature>
<feature type="compositionally biased region" description="Low complexity" evidence="1">
    <location>
        <begin position="18"/>
        <end position="34"/>
    </location>
</feature>
<keyword evidence="4" id="KW-1185">Reference proteome</keyword>
<dbReference type="GeneID" id="17273414"/>
<evidence type="ECO:0000313" key="4">
    <source>
        <dbReference type="Proteomes" id="UP000013827"/>
    </source>
</evidence>
<dbReference type="Gene3D" id="3.80.10.10">
    <property type="entry name" value="Ribonuclease Inhibitor"/>
    <property type="match status" value="1"/>
</dbReference>
<evidence type="ECO:0000256" key="2">
    <source>
        <dbReference type="SAM" id="SignalP"/>
    </source>
</evidence>
<dbReference type="InterPro" id="IPR032675">
    <property type="entry name" value="LRR_dom_sf"/>
</dbReference>
<feature type="region of interest" description="Disordered" evidence="1">
    <location>
        <begin position="18"/>
        <end position="50"/>
    </location>
</feature>
<dbReference type="RefSeq" id="XP_005780297.1">
    <property type="nucleotide sequence ID" value="XM_005780240.1"/>
</dbReference>
<accession>A0A0D3JWI3</accession>
<sequence length="332" mass="35233">MHTSPILATAALALAASHAAAQPTKPPVAAASPLPASPPPLPPPPPLSPPFTCADLARRTPVPNGKHCRLAPADSCHDFYHDKGGGRFHMCVYDGGADCEPLHEVSRCLPPPSAPPSPIFWRYATNWTTGGDVCRWWGVTCSKEVAASGGGEVIGLNLQGNRLEGPRRQESSPQSHTRQDSSPICTLPALLTSSLTLLQKIELEKTRISGTVLDLDRSALSGTLPPELGEAARVGSQFKKKMSSFADTCARYSTLPLTSGHLAKDGRSVDLDSHDPHEAVRAYPSAPPPSPLNMSVWDRLAADAWESAHPIARLAGTSARTDAPSPRRALKD</sequence>
<name>A0A0D3JWI3_EMIH1</name>
<dbReference type="PaxDb" id="2903-EOD27868"/>
<reference evidence="3" key="2">
    <citation type="submission" date="2024-10" db="UniProtKB">
        <authorList>
            <consortium name="EnsemblProtists"/>
        </authorList>
    </citation>
    <scope>IDENTIFICATION</scope>
</reference>
<feature type="signal peptide" evidence="2">
    <location>
        <begin position="1"/>
        <end position="21"/>
    </location>
</feature>
<dbReference type="KEGG" id="ehx:EMIHUDRAFT_100218"/>
<organism evidence="3 4">
    <name type="scientific">Emiliania huxleyi (strain CCMP1516)</name>
    <dbReference type="NCBI Taxonomy" id="280463"/>
    <lineage>
        <taxon>Eukaryota</taxon>
        <taxon>Haptista</taxon>
        <taxon>Haptophyta</taxon>
        <taxon>Prymnesiophyceae</taxon>
        <taxon>Isochrysidales</taxon>
        <taxon>Noelaerhabdaceae</taxon>
        <taxon>Emiliania</taxon>
    </lineage>
</organism>
<dbReference type="HOGENOM" id="CLU_837908_0_0_1"/>
<keyword evidence="2" id="KW-0732">Signal</keyword>
<feature type="compositionally biased region" description="Polar residues" evidence="1">
    <location>
        <begin position="171"/>
        <end position="183"/>
    </location>
</feature>
<reference evidence="4" key="1">
    <citation type="journal article" date="2013" name="Nature">
        <title>Pan genome of the phytoplankton Emiliania underpins its global distribution.</title>
        <authorList>
            <person name="Read B.A."/>
            <person name="Kegel J."/>
            <person name="Klute M.J."/>
            <person name="Kuo A."/>
            <person name="Lefebvre S.C."/>
            <person name="Maumus F."/>
            <person name="Mayer C."/>
            <person name="Miller J."/>
            <person name="Monier A."/>
            <person name="Salamov A."/>
            <person name="Young J."/>
            <person name="Aguilar M."/>
            <person name="Claverie J.M."/>
            <person name="Frickenhaus S."/>
            <person name="Gonzalez K."/>
            <person name="Herman E.K."/>
            <person name="Lin Y.C."/>
            <person name="Napier J."/>
            <person name="Ogata H."/>
            <person name="Sarno A.F."/>
            <person name="Shmutz J."/>
            <person name="Schroeder D."/>
            <person name="de Vargas C."/>
            <person name="Verret F."/>
            <person name="von Dassow P."/>
            <person name="Valentin K."/>
            <person name="Van de Peer Y."/>
            <person name="Wheeler G."/>
            <person name="Dacks J.B."/>
            <person name="Delwiche C.F."/>
            <person name="Dyhrman S.T."/>
            <person name="Glockner G."/>
            <person name="John U."/>
            <person name="Richards T."/>
            <person name="Worden A.Z."/>
            <person name="Zhang X."/>
            <person name="Grigoriev I.V."/>
            <person name="Allen A.E."/>
            <person name="Bidle K."/>
            <person name="Borodovsky M."/>
            <person name="Bowler C."/>
            <person name="Brownlee C."/>
            <person name="Cock J.M."/>
            <person name="Elias M."/>
            <person name="Gladyshev V.N."/>
            <person name="Groth M."/>
            <person name="Guda C."/>
            <person name="Hadaegh A."/>
            <person name="Iglesias-Rodriguez M.D."/>
            <person name="Jenkins J."/>
            <person name="Jones B.M."/>
            <person name="Lawson T."/>
            <person name="Leese F."/>
            <person name="Lindquist E."/>
            <person name="Lobanov A."/>
            <person name="Lomsadze A."/>
            <person name="Malik S.B."/>
            <person name="Marsh M.E."/>
            <person name="Mackinder L."/>
            <person name="Mock T."/>
            <person name="Mueller-Roeber B."/>
            <person name="Pagarete A."/>
            <person name="Parker M."/>
            <person name="Probert I."/>
            <person name="Quesneville H."/>
            <person name="Raines C."/>
            <person name="Rensing S.A."/>
            <person name="Riano-Pachon D.M."/>
            <person name="Richier S."/>
            <person name="Rokitta S."/>
            <person name="Shiraiwa Y."/>
            <person name="Soanes D.M."/>
            <person name="van der Giezen M."/>
            <person name="Wahlund T.M."/>
            <person name="Williams B."/>
            <person name="Wilson W."/>
            <person name="Wolfe G."/>
            <person name="Wurch L.L."/>
        </authorList>
    </citation>
    <scope>NUCLEOTIDE SEQUENCE</scope>
</reference>
<dbReference type="Proteomes" id="UP000013827">
    <property type="component" value="Unassembled WGS sequence"/>
</dbReference>
<feature type="region of interest" description="Disordered" evidence="1">
    <location>
        <begin position="161"/>
        <end position="183"/>
    </location>
</feature>
<evidence type="ECO:0000313" key="3">
    <source>
        <dbReference type="EnsemblProtists" id="EOD27868"/>
    </source>
</evidence>
<dbReference type="EnsemblProtists" id="EOD27868">
    <property type="protein sequence ID" value="EOD27868"/>
    <property type="gene ID" value="EMIHUDRAFT_100218"/>
</dbReference>
<evidence type="ECO:0008006" key="5">
    <source>
        <dbReference type="Google" id="ProtNLM"/>
    </source>
</evidence>